<dbReference type="NCBIfam" id="TIGR00254">
    <property type="entry name" value="GGDEF"/>
    <property type="match status" value="1"/>
</dbReference>
<gene>
    <name evidence="4" type="ORF">GJQ57_02445</name>
</gene>
<dbReference type="PROSITE" id="PS50113">
    <property type="entry name" value="PAC"/>
    <property type="match status" value="2"/>
</dbReference>
<dbReference type="PANTHER" id="PTHR44757">
    <property type="entry name" value="DIGUANYLATE CYCLASE DGCP"/>
    <property type="match status" value="1"/>
</dbReference>
<dbReference type="InterPro" id="IPR052155">
    <property type="entry name" value="Biofilm_reg_signaling"/>
</dbReference>
<dbReference type="InterPro" id="IPR035965">
    <property type="entry name" value="PAS-like_dom_sf"/>
</dbReference>
<dbReference type="PROSITE" id="PS50887">
    <property type="entry name" value="GGDEF"/>
    <property type="match status" value="1"/>
</dbReference>
<dbReference type="SMART" id="SM00086">
    <property type="entry name" value="PAC"/>
    <property type="match status" value="2"/>
</dbReference>
<dbReference type="SMART" id="SM00091">
    <property type="entry name" value="PAS"/>
    <property type="match status" value="2"/>
</dbReference>
<dbReference type="InterPro" id="IPR001610">
    <property type="entry name" value="PAC"/>
</dbReference>
<dbReference type="SUPFAM" id="SSF55785">
    <property type="entry name" value="PYP-like sensor domain (PAS domain)"/>
    <property type="match status" value="2"/>
</dbReference>
<evidence type="ECO:0000259" key="1">
    <source>
        <dbReference type="PROSITE" id="PS50112"/>
    </source>
</evidence>
<dbReference type="InterPro" id="IPR029787">
    <property type="entry name" value="Nucleotide_cyclase"/>
</dbReference>
<dbReference type="InterPro" id="IPR043128">
    <property type="entry name" value="Rev_trsase/Diguanyl_cyclase"/>
</dbReference>
<accession>A0A7X2HJ64</accession>
<feature type="domain" description="GGDEF" evidence="3">
    <location>
        <begin position="288"/>
        <end position="416"/>
    </location>
</feature>
<dbReference type="Proteomes" id="UP000441032">
    <property type="component" value="Unassembled WGS sequence"/>
</dbReference>
<evidence type="ECO:0000259" key="2">
    <source>
        <dbReference type="PROSITE" id="PS50113"/>
    </source>
</evidence>
<dbReference type="GO" id="GO:0003824">
    <property type="term" value="F:catalytic activity"/>
    <property type="evidence" value="ECO:0007669"/>
    <property type="project" value="UniProtKB-ARBA"/>
</dbReference>
<dbReference type="CDD" id="cd00130">
    <property type="entry name" value="PAS"/>
    <property type="match status" value="2"/>
</dbReference>
<proteinExistence type="predicted"/>
<organism evidence="4 5">
    <name type="scientific">Ralstonia pickettii</name>
    <name type="common">Burkholderia pickettii</name>
    <dbReference type="NCBI Taxonomy" id="329"/>
    <lineage>
        <taxon>Bacteria</taxon>
        <taxon>Pseudomonadati</taxon>
        <taxon>Pseudomonadota</taxon>
        <taxon>Betaproteobacteria</taxon>
        <taxon>Burkholderiales</taxon>
        <taxon>Burkholderiaceae</taxon>
        <taxon>Ralstonia</taxon>
    </lineage>
</organism>
<dbReference type="InterPro" id="IPR013767">
    <property type="entry name" value="PAS_fold"/>
</dbReference>
<dbReference type="InterPro" id="IPR000700">
    <property type="entry name" value="PAS-assoc_C"/>
</dbReference>
<dbReference type="InterPro" id="IPR000014">
    <property type="entry name" value="PAS"/>
</dbReference>
<evidence type="ECO:0000313" key="5">
    <source>
        <dbReference type="Proteomes" id="UP000441032"/>
    </source>
</evidence>
<dbReference type="InterPro" id="IPR000160">
    <property type="entry name" value="GGDEF_dom"/>
</dbReference>
<dbReference type="SUPFAM" id="SSF55073">
    <property type="entry name" value="Nucleotide cyclase"/>
    <property type="match status" value="1"/>
</dbReference>
<protein>
    <submittedName>
        <fullName evidence="4">Diguanylate cyclase</fullName>
    </submittedName>
</protein>
<dbReference type="NCBIfam" id="TIGR00229">
    <property type="entry name" value="sensory_box"/>
    <property type="match status" value="2"/>
</dbReference>
<dbReference type="Pfam" id="PF13426">
    <property type="entry name" value="PAS_9"/>
    <property type="match status" value="1"/>
</dbReference>
<feature type="domain" description="PAS" evidence="1">
    <location>
        <begin position="131"/>
        <end position="175"/>
    </location>
</feature>
<evidence type="ECO:0000313" key="4">
    <source>
        <dbReference type="EMBL" id="MRS97508.1"/>
    </source>
</evidence>
<dbReference type="FunFam" id="3.30.70.270:FF:000001">
    <property type="entry name" value="Diguanylate cyclase domain protein"/>
    <property type="match status" value="1"/>
</dbReference>
<feature type="domain" description="PAC" evidence="2">
    <location>
        <begin position="202"/>
        <end position="256"/>
    </location>
</feature>
<dbReference type="GO" id="GO:0006355">
    <property type="term" value="P:regulation of DNA-templated transcription"/>
    <property type="evidence" value="ECO:0007669"/>
    <property type="project" value="InterPro"/>
</dbReference>
<dbReference type="Gene3D" id="3.30.70.270">
    <property type="match status" value="1"/>
</dbReference>
<sequence length="416" mass="46175">MSTPQLKLFETAITQTWTAIVITDADISAGCRVQFANPAFTAMTGYSLDELHGHSLRRLQGPDTDPAVIDDLRISLREGRLFEGTATNYRKDGSSYTVRWSISPVRDDSGLVTHFVSVQQDVSAHEQAEQTNKLLARALDSTSDPVMLTDAKARIIFANTAFAKSTGYTIDEIQGSTPAMFKSGKHDEAFYGAMRRSLASGQDFRATFINRRRDGSLYHAEQSISPIFDEKGRISHYVSVSKDITKRVEREQALLRAATKDKLTGLHNRHHGEQLLADRYRTAATLERPLTLIMCDIDHFKSINDAFGHPTGDRILVKVADILRQSVRSRDAVIRWGGEEFMIVLDKCSQADSVDLAKRILDRVNAYEDEEVSALTLSLGIATLIQDETIGALIARADSALYDAKRAGRNRLSIAP</sequence>
<dbReference type="AlphaFoldDB" id="A0A7X2HJ64"/>
<dbReference type="CDD" id="cd01949">
    <property type="entry name" value="GGDEF"/>
    <property type="match status" value="1"/>
</dbReference>
<dbReference type="PROSITE" id="PS50112">
    <property type="entry name" value="PAS"/>
    <property type="match status" value="2"/>
</dbReference>
<name>A0A7X2HJ64_RALPI</name>
<dbReference type="Gene3D" id="3.30.450.20">
    <property type="entry name" value="PAS domain"/>
    <property type="match status" value="2"/>
</dbReference>
<dbReference type="SMART" id="SM00267">
    <property type="entry name" value="GGDEF"/>
    <property type="match status" value="1"/>
</dbReference>
<dbReference type="PANTHER" id="PTHR44757:SF2">
    <property type="entry name" value="BIOFILM ARCHITECTURE MAINTENANCE PROTEIN MBAA"/>
    <property type="match status" value="1"/>
</dbReference>
<dbReference type="EMBL" id="WJYN01000001">
    <property type="protein sequence ID" value="MRS97508.1"/>
    <property type="molecule type" value="Genomic_DNA"/>
</dbReference>
<dbReference type="RefSeq" id="WP_154206079.1">
    <property type="nucleotide sequence ID" value="NZ_WJYN01000001.1"/>
</dbReference>
<dbReference type="Pfam" id="PF00990">
    <property type="entry name" value="GGDEF"/>
    <property type="match status" value="1"/>
</dbReference>
<feature type="domain" description="PAC" evidence="2">
    <location>
        <begin position="80"/>
        <end position="134"/>
    </location>
</feature>
<evidence type="ECO:0000259" key="3">
    <source>
        <dbReference type="PROSITE" id="PS50887"/>
    </source>
</evidence>
<reference evidence="4 5" key="1">
    <citation type="submission" date="2019-11" db="EMBL/GenBank/DDBJ databases">
        <title>Phenotypic characterization of an OXA-22 and OXA-60 co-producing Ralstonia pickettii clinical strain.</title>
        <authorList>
            <person name="He F."/>
        </authorList>
    </citation>
    <scope>NUCLEOTIDE SEQUENCE [LARGE SCALE GENOMIC DNA]</scope>
    <source>
        <strain evidence="4 5">PSLESD1</strain>
    </source>
</reference>
<feature type="domain" description="PAS" evidence="1">
    <location>
        <begin position="5"/>
        <end position="79"/>
    </location>
</feature>
<comment type="caution">
    <text evidence="4">The sequence shown here is derived from an EMBL/GenBank/DDBJ whole genome shotgun (WGS) entry which is preliminary data.</text>
</comment>
<dbReference type="Pfam" id="PF00989">
    <property type="entry name" value="PAS"/>
    <property type="match status" value="1"/>
</dbReference>